<dbReference type="EMBL" id="MFTO01000003">
    <property type="protein sequence ID" value="OGI64312.1"/>
    <property type="molecule type" value="Genomic_DNA"/>
</dbReference>
<feature type="compositionally biased region" description="Basic and acidic residues" evidence="1">
    <location>
        <begin position="32"/>
        <end position="42"/>
    </location>
</feature>
<evidence type="ECO:0000313" key="3">
    <source>
        <dbReference type="Proteomes" id="UP000178985"/>
    </source>
</evidence>
<evidence type="ECO:0000313" key="2">
    <source>
        <dbReference type="EMBL" id="OGI64312.1"/>
    </source>
</evidence>
<organism evidence="2 3">
    <name type="scientific">Candidatus Nomurabacteria bacterium RIFCSPHIGHO2_01_FULL_40_20</name>
    <dbReference type="NCBI Taxonomy" id="1801738"/>
    <lineage>
        <taxon>Bacteria</taxon>
        <taxon>Candidatus Nomuraibacteriota</taxon>
    </lineage>
</organism>
<feature type="compositionally biased region" description="Basic and acidic residues" evidence="1">
    <location>
        <begin position="1"/>
        <end position="22"/>
    </location>
</feature>
<dbReference type="AlphaFoldDB" id="A0A1F6V3W8"/>
<protein>
    <submittedName>
        <fullName evidence="2">Uncharacterized protein</fullName>
    </submittedName>
</protein>
<feature type="region of interest" description="Disordered" evidence="1">
    <location>
        <begin position="1"/>
        <end position="42"/>
    </location>
</feature>
<accession>A0A1F6V3W8</accession>
<evidence type="ECO:0000256" key="1">
    <source>
        <dbReference type="SAM" id="MobiDB-lite"/>
    </source>
</evidence>
<comment type="caution">
    <text evidence="2">The sequence shown here is derived from an EMBL/GenBank/DDBJ whole genome shotgun (WGS) entry which is preliminary data.</text>
</comment>
<reference evidence="2 3" key="1">
    <citation type="journal article" date="2016" name="Nat. Commun.">
        <title>Thousands of microbial genomes shed light on interconnected biogeochemical processes in an aquifer system.</title>
        <authorList>
            <person name="Anantharaman K."/>
            <person name="Brown C.T."/>
            <person name="Hug L.A."/>
            <person name="Sharon I."/>
            <person name="Castelle C.J."/>
            <person name="Probst A.J."/>
            <person name="Thomas B.C."/>
            <person name="Singh A."/>
            <person name="Wilkins M.J."/>
            <person name="Karaoz U."/>
            <person name="Brodie E.L."/>
            <person name="Williams K.H."/>
            <person name="Hubbard S.S."/>
            <person name="Banfield J.F."/>
        </authorList>
    </citation>
    <scope>NUCLEOTIDE SEQUENCE [LARGE SCALE GENOMIC DNA]</scope>
</reference>
<dbReference type="Proteomes" id="UP000178985">
    <property type="component" value="Unassembled WGS sequence"/>
</dbReference>
<sequence length="802" mass="91284">MGKEDIKNTKELIASSREREYKGGTTSYINKTDSKDKKKEPSKQLLKVLDKFEQVFEKLEKGAKDDGPEAETYEEKVNEIAWVFRNLPINQVVVHAKERRGSKNLSFALDPDTRLALFMLQNLSRKFIRPIKTTETEGESKKKNNNDLYAPGAIFSLVPKGGDEKDLIDKKEGVVVFLDVGNSWLEIKINGKSIIIKLDHHGEGSNAHTSASKMVYDIMREGKLFKEEPKWLKEMVKTVNSIDNLSYVDKKNEKGEKIFDKEYFLKKWPRSIQAIAEKLPFEVLLDLFESGKVDPSRPFTEEELRGEIGKTKFEIFENVEQKNGYFKREKVTKTIAELCEEKRKEAAETINGIENAVRYTKLHGFDTQNTNIGNIVYHNYPTLKDEESGEFFENDIPHTSDQLGAVAMGFDGIVRFKEGSFFNIKSKHKGFGGVAKNIQKLAPGTANIRDVILHSPADKRIVKNLKEEDFLNSTDPKIAKNAGKELAWRQRKVEEEKARKVKPIISNPKPIKKEPGLAVKGEVSKYEKFISDAVDNMKTKTEEAEKNEPAQIGAKEKEWTTEKEREFLERKAKVQTSQERIAQIKAELARREIEKKSVQEIPVETEAVNAEVVEPIDERLTISDAELVEEPKEKPVKEEKEIINKVRRKISFFTGPKEVLGKQKTTSPTENKETKNEKFYSVEFIKNRITGLLLSQEAVKEIKDLEVEGRGNEIIVSSKLRAKKGISINVIMNATLGNKGSGIYLKNYNIDAGLATGKVRSMVEPKLKEISELLKSYIEKEASSEVEKMEIQNGQIKVTFKE</sequence>
<gene>
    <name evidence="2" type="ORF">A2733_00905</name>
</gene>
<proteinExistence type="predicted"/>
<name>A0A1F6V3W8_9BACT</name>